<dbReference type="OrthoDB" id="646178at2759"/>
<dbReference type="SMR" id="A0A1S4BE52"/>
<keyword evidence="2" id="KW-0433">Leucine-rich repeat</keyword>
<dbReference type="RefSeq" id="XP_016487114.1">
    <property type="nucleotide sequence ID" value="XM_016631628.1"/>
</dbReference>
<feature type="domain" description="Disease resistance R13L4/SHOC-2-like LRR" evidence="8">
    <location>
        <begin position="160"/>
        <end position="469"/>
    </location>
</feature>
<dbReference type="InterPro" id="IPR032675">
    <property type="entry name" value="LRR_dom_sf"/>
</dbReference>
<keyword evidence="3" id="KW-0677">Repeat</keyword>
<keyword evidence="4" id="KW-0547">Nucleotide-binding</keyword>
<dbReference type="InterPro" id="IPR058922">
    <property type="entry name" value="WHD_DRP"/>
</dbReference>
<reference evidence="9 10" key="1">
    <citation type="submission" date="2025-04" db="UniProtKB">
        <authorList>
            <consortium name="RefSeq"/>
        </authorList>
    </citation>
    <scope>IDENTIFICATION</scope>
</reference>
<evidence type="ECO:0000256" key="3">
    <source>
        <dbReference type="ARBA" id="ARBA00022737"/>
    </source>
</evidence>
<evidence type="ECO:0000259" key="7">
    <source>
        <dbReference type="Pfam" id="PF23559"/>
    </source>
</evidence>
<dbReference type="GO" id="GO:0005524">
    <property type="term" value="F:ATP binding"/>
    <property type="evidence" value="ECO:0007669"/>
    <property type="project" value="UniProtKB-KW"/>
</dbReference>
<dbReference type="AlphaFoldDB" id="A0A1S4BE52"/>
<dbReference type="Pfam" id="PF23559">
    <property type="entry name" value="WHD_DRP"/>
    <property type="match status" value="1"/>
</dbReference>
<evidence type="ECO:0000256" key="1">
    <source>
        <dbReference type="ARBA" id="ARBA00008894"/>
    </source>
</evidence>
<dbReference type="PANTHER" id="PTHR15140:SF28">
    <property type="entry name" value="LATE BLIGHT RESISTANCE PROTEIN HOMOLOG R1B-16 ISOFORM X1"/>
    <property type="match status" value="1"/>
</dbReference>
<evidence type="ECO:0000256" key="2">
    <source>
        <dbReference type="ARBA" id="ARBA00022614"/>
    </source>
</evidence>
<name>A0A1S4BE52_TOBAC</name>
<proteinExistence type="inferred from homology"/>
<feature type="domain" description="Disease resistance protein winged helix" evidence="7">
    <location>
        <begin position="37"/>
        <end position="107"/>
    </location>
</feature>
<evidence type="ECO:0000256" key="6">
    <source>
        <dbReference type="ARBA" id="ARBA00022840"/>
    </source>
</evidence>
<accession>A0A1S4BE52</accession>
<dbReference type="KEGG" id="nta:107807274"/>
<dbReference type="OMA" id="PHEVETC"/>
<protein>
    <submittedName>
        <fullName evidence="9 10">Late blight resistance protein homolog R1B-16 isoform X1</fullName>
    </submittedName>
</protein>
<dbReference type="InterPro" id="IPR055414">
    <property type="entry name" value="LRR_R13L4/SHOC2-like"/>
</dbReference>
<dbReference type="InterPro" id="IPR036388">
    <property type="entry name" value="WH-like_DNA-bd_sf"/>
</dbReference>
<dbReference type="FunFam" id="1.10.10.10:FF:000322">
    <property type="entry name" value="Probable disease resistance protein At1g63360"/>
    <property type="match status" value="1"/>
</dbReference>
<dbReference type="SUPFAM" id="SSF52058">
    <property type="entry name" value="L domain-like"/>
    <property type="match status" value="1"/>
</dbReference>
<evidence type="ECO:0000256" key="5">
    <source>
        <dbReference type="ARBA" id="ARBA00022821"/>
    </source>
</evidence>
<evidence type="ECO:0000313" key="10">
    <source>
        <dbReference type="RefSeq" id="XP_016487114.1"/>
    </source>
</evidence>
<dbReference type="PaxDb" id="4097-A0A1S4BE52"/>
<dbReference type="STRING" id="4097.A0A1S4BE52"/>
<evidence type="ECO:0000256" key="4">
    <source>
        <dbReference type="ARBA" id="ARBA00022741"/>
    </source>
</evidence>
<evidence type="ECO:0000313" key="9">
    <source>
        <dbReference type="RefSeq" id="XP_016487113.1"/>
    </source>
</evidence>
<dbReference type="GO" id="GO:0006952">
    <property type="term" value="P:defense response"/>
    <property type="evidence" value="ECO:0007669"/>
    <property type="project" value="UniProtKB-KW"/>
</dbReference>
<dbReference type="PANTHER" id="PTHR15140">
    <property type="entry name" value="TUBULIN-SPECIFIC CHAPERONE E"/>
    <property type="match status" value="1"/>
</dbReference>
<evidence type="ECO:0000259" key="8">
    <source>
        <dbReference type="Pfam" id="PF23598"/>
    </source>
</evidence>
<keyword evidence="5" id="KW-0611">Plant defense</keyword>
<comment type="similarity">
    <text evidence="1">Belongs to the disease resistance NB-LRR family.</text>
</comment>
<sequence>MVQHLYMNREESCYKCVEMSYDRLPHEVETCFLYCGVFPRGFDIPSWKVICLWIAEGLIKHQDTYTLEEIAEFYLNDLISRNLLILQQRRFDGQIKTCRLHDMLHHFCRTEAGNKWLFQEIRLTSDQVIPSIQDQDTHRRLCIQPSILNDFLSKRPFAEHVRSFYCFSSKQSKKIELSPNILVIPKAFPLIRVMDIESLEFSFSRNFSHLIHLRYIAISGDFRDLPEPFGIFWNLQTLILNTSTLEPTLEVKADIWNMLQLRHLHINIPAILPPPLPSGKAFCLQTLSVVTPESCKKDVLAKACQIRKLSIRGKMAGFLETKGEINNLQELKCLEHLKLLNDVLYMNDVLHLPPTFSQLVRTLRKLTLANTRFAWREADRLGQLESLKVLKLKENAFTGYSWKPKNGFSALQVLWIERAEFKTWEASELNFPVLRNLVLISCDKLEAVPLELANIPNLHEMRLENTSNAVKSAKDILESKIAKGIKFNLTIFPPEAGSKATQ</sequence>
<dbReference type="RefSeq" id="XP_016487113.1">
    <property type="nucleotide sequence ID" value="XM_016631627.1"/>
</dbReference>
<gene>
    <name evidence="9 10" type="primary">LOC107807274</name>
</gene>
<dbReference type="Gene3D" id="1.10.10.10">
    <property type="entry name" value="Winged helix-like DNA-binding domain superfamily/Winged helix DNA-binding domain"/>
    <property type="match status" value="1"/>
</dbReference>
<dbReference type="Pfam" id="PF23598">
    <property type="entry name" value="LRR_14"/>
    <property type="match status" value="1"/>
</dbReference>
<dbReference type="Gene3D" id="3.80.10.10">
    <property type="entry name" value="Ribonuclease Inhibitor"/>
    <property type="match status" value="1"/>
</dbReference>
<organism evidence="9">
    <name type="scientific">Nicotiana tabacum</name>
    <name type="common">Common tobacco</name>
    <dbReference type="NCBI Taxonomy" id="4097"/>
    <lineage>
        <taxon>Eukaryota</taxon>
        <taxon>Viridiplantae</taxon>
        <taxon>Streptophyta</taxon>
        <taxon>Embryophyta</taxon>
        <taxon>Tracheophyta</taxon>
        <taxon>Spermatophyta</taxon>
        <taxon>Magnoliopsida</taxon>
        <taxon>eudicotyledons</taxon>
        <taxon>Gunneridae</taxon>
        <taxon>Pentapetalae</taxon>
        <taxon>asterids</taxon>
        <taxon>lamiids</taxon>
        <taxon>Solanales</taxon>
        <taxon>Solanaceae</taxon>
        <taxon>Nicotianoideae</taxon>
        <taxon>Nicotianeae</taxon>
        <taxon>Nicotiana</taxon>
    </lineage>
</organism>
<keyword evidence="6" id="KW-0067">ATP-binding</keyword>